<evidence type="ECO:0000256" key="5">
    <source>
        <dbReference type="ARBA" id="ARBA00023049"/>
    </source>
</evidence>
<dbReference type="PANTHER" id="PTHR33794">
    <property type="entry name" value="BACILLOLYSIN"/>
    <property type="match status" value="1"/>
</dbReference>
<dbReference type="Pfam" id="PF02868">
    <property type="entry name" value="Peptidase_M4_C"/>
    <property type="match status" value="1"/>
</dbReference>
<evidence type="ECO:0000313" key="9">
    <source>
        <dbReference type="EMBL" id="MFC4010564.1"/>
    </source>
</evidence>
<dbReference type="SUPFAM" id="SSF55486">
    <property type="entry name" value="Metalloproteases ('zincins'), catalytic domain"/>
    <property type="match status" value="1"/>
</dbReference>
<proteinExistence type="predicted"/>
<evidence type="ECO:0000256" key="3">
    <source>
        <dbReference type="ARBA" id="ARBA00022801"/>
    </source>
</evidence>
<dbReference type="PANTHER" id="PTHR33794:SF1">
    <property type="entry name" value="BACILLOLYSIN"/>
    <property type="match status" value="1"/>
</dbReference>
<accession>A0ABV8GBX4</accession>
<dbReference type="SUPFAM" id="SSF49313">
    <property type="entry name" value="Cadherin-like"/>
    <property type="match status" value="1"/>
</dbReference>
<evidence type="ECO:0000259" key="7">
    <source>
        <dbReference type="Pfam" id="PF01447"/>
    </source>
</evidence>
<dbReference type="InterPro" id="IPR027268">
    <property type="entry name" value="Peptidase_M4/M1_CTD_sf"/>
</dbReference>
<dbReference type="InterPro" id="IPR050728">
    <property type="entry name" value="Zinc_Metalloprotease_M4"/>
</dbReference>
<name>A0ABV8GBX4_9ACTN</name>
<dbReference type="InterPro" id="IPR015919">
    <property type="entry name" value="Cadherin-like_sf"/>
</dbReference>
<dbReference type="Pfam" id="PF01447">
    <property type="entry name" value="Peptidase_M4"/>
    <property type="match status" value="1"/>
</dbReference>
<keyword evidence="5" id="KW-0482">Metalloprotease</keyword>
<dbReference type="Pfam" id="PF05345">
    <property type="entry name" value="He_PIG"/>
    <property type="match status" value="1"/>
</dbReference>
<keyword evidence="3" id="KW-0378">Hydrolase</keyword>
<sequence length="441" mass="46742">MADDEAPAVGHGFHSGTVPLTTAYNGETYELKDPTRGNMSGYLDGRNSAGSVESVLFTDTDNEWGDGTKSDKASQAVDAQYAATKAWDYFANVHGRKGFDGEGRALNLHGRIPGVPLPNGRPAYQKERDDRPARITYASPGQERGKDVLYKQVDIATLDLVGGAFAMGIASTEAGLPSLDDTPGHPELEEPYAIGAATADIFGTMVEFYANNRVDRPDYLIGERFTAGFPAGTFNDPVSMAKPSVGCWITKIRTEKGPALHFFYLLAVGSNPTEGEASPTCNGMPVTGIGNDKAAKIWYRALTEYFAEKTDYAAARIATLKAAADLYGAHSLEYNTVNAAWSAVSVSGSNPIPGGQTPYTVNPGDQDAVVKTAVSLQLAATNPGGRPLTYTAVGLPPGLTIDAASGLISGTPTKTGDYRVTVGVTDTLHAQSTTWFMWYVA</sequence>
<feature type="domain" description="Peptidase M4" evidence="7">
    <location>
        <begin position="9"/>
        <end position="107"/>
    </location>
</feature>
<evidence type="ECO:0000256" key="1">
    <source>
        <dbReference type="ARBA" id="ARBA00022670"/>
    </source>
</evidence>
<dbReference type="Gene3D" id="2.60.40.10">
    <property type="entry name" value="Immunoglobulins"/>
    <property type="match status" value="1"/>
</dbReference>
<feature type="compositionally biased region" description="Basic and acidic residues" evidence="6">
    <location>
        <begin position="124"/>
        <end position="133"/>
    </location>
</feature>
<evidence type="ECO:0000256" key="2">
    <source>
        <dbReference type="ARBA" id="ARBA00022723"/>
    </source>
</evidence>
<dbReference type="InterPro" id="IPR013856">
    <property type="entry name" value="Peptidase_M4_domain"/>
</dbReference>
<keyword evidence="2" id="KW-0479">Metal-binding</keyword>
<feature type="region of interest" description="Disordered" evidence="6">
    <location>
        <begin position="111"/>
        <end position="140"/>
    </location>
</feature>
<feature type="domain" description="Peptidase M4 C-terminal" evidence="8">
    <location>
        <begin position="191"/>
        <end position="346"/>
    </location>
</feature>
<dbReference type="Gene3D" id="1.10.390.10">
    <property type="entry name" value="Neutral Protease Domain 2"/>
    <property type="match status" value="1"/>
</dbReference>
<keyword evidence="1" id="KW-0645">Protease</keyword>
<keyword evidence="10" id="KW-1185">Reference proteome</keyword>
<protein>
    <submittedName>
        <fullName evidence="9">M4 family metallopeptidase</fullName>
    </submittedName>
</protein>
<reference evidence="10" key="1">
    <citation type="journal article" date="2019" name="Int. J. Syst. Evol. Microbiol.">
        <title>The Global Catalogue of Microorganisms (GCM) 10K type strain sequencing project: providing services to taxonomists for standard genome sequencing and annotation.</title>
        <authorList>
            <consortium name="The Broad Institute Genomics Platform"/>
            <consortium name="The Broad Institute Genome Sequencing Center for Infectious Disease"/>
            <person name="Wu L."/>
            <person name="Ma J."/>
        </authorList>
    </citation>
    <scope>NUCLEOTIDE SEQUENCE [LARGE SCALE GENOMIC DNA]</scope>
    <source>
        <strain evidence="10">TBRC 1276</strain>
    </source>
</reference>
<dbReference type="RefSeq" id="WP_379530568.1">
    <property type="nucleotide sequence ID" value="NZ_JBHSBI010000013.1"/>
</dbReference>
<keyword evidence="4" id="KW-0862">Zinc</keyword>
<comment type="caution">
    <text evidence="9">The sequence shown here is derived from an EMBL/GenBank/DDBJ whole genome shotgun (WGS) entry which is preliminary data.</text>
</comment>
<dbReference type="InterPro" id="IPR013783">
    <property type="entry name" value="Ig-like_fold"/>
</dbReference>
<evidence type="ECO:0000256" key="6">
    <source>
        <dbReference type="SAM" id="MobiDB-lite"/>
    </source>
</evidence>
<evidence type="ECO:0000259" key="8">
    <source>
        <dbReference type="Pfam" id="PF02868"/>
    </source>
</evidence>
<evidence type="ECO:0000256" key="4">
    <source>
        <dbReference type="ARBA" id="ARBA00022833"/>
    </source>
</evidence>
<evidence type="ECO:0000313" key="10">
    <source>
        <dbReference type="Proteomes" id="UP001595851"/>
    </source>
</evidence>
<dbReference type="EMBL" id="JBHSBI010000013">
    <property type="protein sequence ID" value="MFC4010564.1"/>
    <property type="molecule type" value="Genomic_DNA"/>
</dbReference>
<dbReference type="InterPro" id="IPR001570">
    <property type="entry name" value="Peptidase_M4_C_domain"/>
</dbReference>
<organism evidence="9 10">
    <name type="scientific">Nonomuraea purpurea</name>
    <dbReference type="NCBI Taxonomy" id="1849276"/>
    <lineage>
        <taxon>Bacteria</taxon>
        <taxon>Bacillati</taxon>
        <taxon>Actinomycetota</taxon>
        <taxon>Actinomycetes</taxon>
        <taxon>Streptosporangiales</taxon>
        <taxon>Streptosporangiaceae</taxon>
        <taxon>Nonomuraea</taxon>
    </lineage>
</organism>
<dbReference type="Proteomes" id="UP001595851">
    <property type="component" value="Unassembled WGS sequence"/>
</dbReference>
<dbReference type="Gene3D" id="3.10.170.10">
    <property type="match status" value="1"/>
</dbReference>
<gene>
    <name evidence="9" type="ORF">ACFOY2_25280</name>
</gene>